<dbReference type="GO" id="GO:0006355">
    <property type="term" value="P:regulation of DNA-templated transcription"/>
    <property type="evidence" value="ECO:0007669"/>
    <property type="project" value="InterPro"/>
</dbReference>
<feature type="domain" description="HTH luxR-type" evidence="4">
    <location>
        <begin position="684"/>
        <end position="749"/>
    </location>
</feature>
<dbReference type="Pfam" id="PF00196">
    <property type="entry name" value="GerE"/>
    <property type="match status" value="1"/>
</dbReference>
<evidence type="ECO:0000259" key="4">
    <source>
        <dbReference type="PROSITE" id="PS50043"/>
    </source>
</evidence>
<evidence type="ECO:0000256" key="3">
    <source>
        <dbReference type="ARBA" id="ARBA00023163"/>
    </source>
</evidence>
<dbReference type="EMBL" id="CP014228">
    <property type="protein sequence ID" value="AMD86990.1"/>
    <property type="molecule type" value="Genomic_DNA"/>
</dbReference>
<dbReference type="OrthoDB" id="134985at2"/>
<dbReference type="InterPro" id="IPR036388">
    <property type="entry name" value="WH-like_DNA-bd_sf"/>
</dbReference>
<dbReference type="PANTHER" id="PTHR44688:SF16">
    <property type="entry name" value="DNA-BINDING TRANSCRIPTIONAL ACTIVATOR DEVR_DOSR"/>
    <property type="match status" value="1"/>
</dbReference>
<accession>A0A109W2D8</accession>
<keyword evidence="2" id="KW-0238">DNA-binding</keyword>
<dbReference type="KEGG" id="ard:AXF14_04480"/>
<keyword evidence="3" id="KW-0804">Transcription</keyword>
<dbReference type="SUPFAM" id="SSF46894">
    <property type="entry name" value="C-terminal effector domain of the bipartite response regulators"/>
    <property type="match status" value="1"/>
</dbReference>
<gene>
    <name evidence="5" type="ORF">AXF14_04480</name>
</gene>
<dbReference type="GO" id="GO:0003677">
    <property type="term" value="F:DNA binding"/>
    <property type="evidence" value="ECO:0007669"/>
    <property type="project" value="UniProtKB-KW"/>
</dbReference>
<dbReference type="AlphaFoldDB" id="A0A109W2D8"/>
<dbReference type="STRING" id="111015.AXF14_04480"/>
<keyword evidence="1" id="KW-0805">Transcription regulation</keyword>
<dbReference type="CDD" id="cd06170">
    <property type="entry name" value="LuxR_C_like"/>
    <property type="match status" value="1"/>
</dbReference>
<dbReference type="PANTHER" id="PTHR44688">
    <property type="entry name" value="DNA-BINDING TRANSCRIPTIONAL ACTIVATOR DEVR_DOSR"/>
    <property type="match status" value="1"/>
</dbReference>
<sequence>MTVAEDLTARLARRLATSVTGTASFPVRAAHEYRPRQLARALVERIDARHLDMTLAEAAADTSWVDELDADTSLLLDWDGASDPAEPLMAVLAAARRPGVAPVLLVVCEADAPAGPVVRTARSAWSRQFERDAADALTRVCRGWAERVHDAVAADDLALLDLFLPPMNGPDIATVATAALGREVPLEEVLELPGRVPAVTGSVTGSAAFPPALAAQIIQVSMTRDPSRTVSLRRDLSTVLTDQDLDIIARDRALDFCAPFVALLSTTELASLTAFLPHEVPLAWHSLHEIQDYAAHLDRATRLLPEPWLRLLFTTTIGNDALFTPRLVEVRDRLMLATSRVQVPSTDQVSADLGEALGWLDECFRDLNEEAARSFRLRRAFKDEAHLLCLGMMGAADACLALTRLSDAQACLNKAHMLVEALTTDVREAPALLTGLPARDALMAAYAGMHERSETFLEEYEMCAARGGVREPEPEHVVEIARRFSAGAAPYPVRASADLPANTQFTPLEVQAEAELILAQRGPQAAVEWLLTLLSRSQWTDLMPFMWWPDLAMLALLDLREGRADDALARVQGAYLPQEVRLLIDAGAALVRGDAEDCLEAVRGLVAARSVSPRVTLIGYGYRVGAMAALGDPDLDGEVAAHATGWAANPALVAVLPETARARVLPVLEPAVAGKQGLRLSGGPAAAAVVLTPRQTDVLERLASERTLADIADELFLGVETVRSTSKAVYKKLGVHSREEAVRTARLSGLLVPGEHDETAGQR</sequence>
<evidence type="ECO:0000313" key="5">
    <source>
        <dbReference type="EMBL" id="AMD86990.1"/>
    </source>
</evidence>
<evidence type="ECO:0000256" key="2">
    <source>
        <dbReference type="ARBA" id="ARBA00023125"/>
    </source>
</evidence>
<dbReference type="Proteomes" id="UP000065220">
    <property type="component" value="Chromosome"/>
</dbReference>
<proteinExistence type="predicted"/>
<organism evidence="5 6">
    <name type="scientific">Actinomyces radicidentis</name>
    <dbReference type="NCBI Taxonomy" id="111015"/>
    <lineage>
        <taxon>Bacteria</taxon>
        <taxon>Bacillati</taxon>
        <taxon>Actinomycetota</taxon>
        <taxon>Actinomycetes</taxon>
        <taxon>Actinomycetales</taxon>
        <taxon>Actinomycetaceae</taxon>
        <taxon>Actinomyces</taxon>
    </lineage>
</organism>
<evidence type="ECO:0000256" key="1">
    <source>
        <dbReference type="ARBA" id="ARBA00023015"/>
    </source>
</evidence>
<dbReference type="SMART" id="SM00421">
    <property type="entry name" value="HTH_LUXR"/>
    <property type="match status" value="1"/>
</dbReference>
<reference evidence="6" key="1">
    <citation type="submission" date="2016-02" db="EMBL/GenBank/DDBJ databases">
        <authorList>
            <person name="Holder M.E."/>
            <person name="Ajami N.J."/>
            <person name="Petrosino J.F."/>
        </authorList>
    </citation>
    <scope>NUCLEOTIDE SEQUENCE [LARGE SCALE GENOMIC DNA]</scope>
    <source>
        <strain evidence="6">CCUG 36733</strain>
    </source>
</reference>
<dbReference type="RefSeq" id="WP_067941191.1">
    <property type="nucleotide sequence ID" value="NZ_CP014228.1"/>
</dbReference>
<evidence type="ECO:0000313" key="6">
    <source>
        <dbReference type="Proteomes" id="UP000065220"/>
    </source>
</evidence>
<dbReference type="Gene3D" id="1.10.10.10">
    <property type="entry name" value="Winged helix-like DNA-binding domain superfamily/Winged helix DNA-binding domain"/>
    <property type="match status" value="1"/>
</dbReference>
<name>A0A109W2D8_ACTRD</name>
<protein>
    <recommendedName>
        <fullName evidence="4">HTH luxR-type domain-containing protein</fullName>
    </recommendedName>
</protein>
<dbReference type="PROSITE" id="PS50043">
    <property type="entry name" value="HTH_LUXR_2"/>
    <property type="match status" value="1"/>
</dbReference>
<dbReference type="InterPro" id="IPR000792">
    <property type="entry name" value="Tscrpt_reg_LuxR_C"/>
</dbReference>
<keyword evidence="6" id="KW-1185">Reference proteome</keyword>
<dbReference type="InterPro" id="IPR016032">
    <property type="entry name" value="Sig_transdc_resp-reg_C-effctor"/>
</dbReference>